<dbReference type="InterPro" id="IPR019826">
    <property type="entry name" value="Carboxylesterase_B_AS"/>
</dbReference>
<dbReference type="Proteomes" id="UP000315673">
    <property type="component" value="Chromosome"/>
</dbReference>
<dbReference type="PANTHER" id="PTHR43142:SF1">
    <property type="entry name" value="CARBOXYLIC ESTER HYDROLASE"/>
    <property type="match status" value="1"/>
</dbReference>
<dbReference type="GO" id="GO:0016787">
    <property type="term" value="F:hydrolase activity"/>
    <property type="evidence" value="ECO:0007669"/>
    <property type="project" value="UniProtKB-KW"/>
</dbReference>
<evidence type="ECO:0000256" key="2">
    <source>
        <dbReference type="ARBA" id="ARBA00010515"/>
    </source>
</evidence>
<dbReference type="EMBL" id="CP042306">
    <property type="protein sequence ID" value="QDZ07883.1"/>
    <property type="molecule type" value="Genomic_DNA"/>
</dbReference>
<protein>
    <recommendedName>
        <fullName evidence="4">Carboxylic ester hydrolase</fullName>
        <ecNumber evidence="4">3.1.1.-</ecNumber>
    </recommendedName>
</protein>
<dbReference type="InterPro" id="IPR002018">
    <property type="entry name" value="CarbesteraseB"/>
</dbReference>
<reference evidence="6 7" key="1">
    <citation type="submission" date="2019-07" db="EMBL/GenBank/DDBJ databases">
        <title>Full genome sequence of Sphingomonas sp. 4R-6-7(HKS19).</title>
        <authorList>
            <person name="Im W.-T."/>
        </authorList>
    </citation>
    <scope>NUCLEOTIDE SEQUENCE [LARGE SCALE GENOMIC DNA]</scope>
    <source>
        <strain evidence="6 7">HKS19</strain>
    </source>
</reference>
<dbReference type="InterPro" id="IPR002168">
    <property type="entry name" value="Lipase_GDXG_HIS_AS"/>
</dbReference>
<dbReference type="OrthoDB" id="9775851at2"/>
<dbReference type="SUPFAM" id="SSF53474">
    <property type="entry name" value="alpha/beta-Hydrolases"/>
    <property type="match status" value="1"/>
</dbReference>
<feature type="domain" description="Carboxylesterase type B" evidence="5">
    <location>
        <begin position="43"/>
        <end position="511"/>
    </location>
</feature>
<dbReference type="KEGG" id="spai:FPZ24_10620"/>
<evidence type="ECO:0000256" key="4">
    <source>
        <dbReference type="RuleBase" id="RU361235"/>
    </source>
</evidence>
<evidence type="ECO:0000259" key="5">
    <source>
        <dbReference type="Pfam" id="PF00135"/>
    </source>
</evidence>
<dbReference type="PROSITE" id="PS01173">
    <property type="entry name" value="LIPASE_GDXG_HIS"/>
    <property type="match status" value="1"/>
</dbReference>
<keyword evidence="7" id="KW-1185">Reference proteome</keyword>
<dbReference type="RefSeq" id="WP_146571815.1">
    <property type="nucleotide sequence ID" value="NZ_CP042306.1"/>
</dbReference>
<name>A0A5B8LIC1_9SPHN</name>
<comment type="similarity">
    <text evidence="1 4">Belongs to the type-B carboxylesterase/lipase family.</text>
</comment>
<dbReference type="EC" id="3.1.1.-" evidence="4"/>
<sequence length="528" mass="56700">MSGAEIDRRTLIGSGLAGLALATPGIARAQSAGGAAHIACPAGTFIGERSGSGVMNFRGIRYGRAERFRAPTPEPRAIAPIRAVQWGPSSPQAGKGYTGDAAGIAANEDCLVLNIWTTGKTDKPKPVMFYIHGGAYSSGTGSSALYNGSQLAERDMVVVTINHRLNVFGYLYLARLDPRFADSGNNGQLDIILALKWVQQNIAAFGGDPSRVMVFGQSGGGAKIATMTGMPAAKGLFSRAITMSGQQVTASGPLNATARAKAYLGKIGNPGFDQLLAMPVEKLVDGLSVPDPILGGALYMGPVLDMKWLVRHPFYPDANPIGLSIPMILGNCRQETGAFIPLDSPTIQGLAWDNIAERMAPQLRIDALPEWVVAEYRARYPQWTPEQVMYDATTAGRSWRGQVIEAEERAKANAPAWVYQVDFASRTEPRRGAMHTMDIPLSFGTLDAPGSQTGTGADARAASKAVQDSYVAFARTGDPNHAGMALWPKYDLAKRATMIFDTNSRIENNPRRWQRELFARIPYIQPGT</sequence>
<organism evidence="6 7">
    <name type="scientific">Sphingomonas panacisoli</name>
    <dbReference type="NCBI Taxonomy" id="1813879"/>
    <lineage>
        <taxon>Bacteria</taxon>
        <taxon>Pseudomonadati</taxon>
        <taxon>Pseudomonadota</taxon>
        <taxon>Alphaproteobacteria</taxon>
        <taxon>Sphingomonadales</taxon>
        <taxon>Sphingomonadaceae</taxon>
        <taxon>Sphingomonas</taxon>
    </lineage>
</organism>
<dbReference type="AlphaFoldDB" id="A0A5B8LIC1"/>
<evidence type="ECO:0000256" key="1">
    <source>
        <dbReference type="ARBA" id="ARBA00005964"/>
    </source>
</evidence>
<evidence type="ECO:0000313" key="7">
    <source>
        <dbReference type="Proteomes" id="UP000315673"/>
    </source>
</evidence>
<proteinExistence type="inferred from homology"/>
<accession>A0A5B8LIC1</accession>
<evidence type="ECO:0000313" key="6">
    <source>
        <dbReference type="EMBL" id="QDZ07883.1"/>
    </source>
</evidence>
<dbReference type="Gene3D" id="3.40.50.1820">
    <property type="entry name" value="alpha/beta hydrolase"/>
    <property type="match status" value="1"/>
</dbReference>
<dbReference type="InterPro" id="IPR029058">
    <property type="entry name" value="AB_hydrolase_fold"/>
</dbReference>
<comment type="similarity">
    <text evidence="2">Belongs to the 'GDXG' lipolytic enzyme family.</text>
</comment>
<keyword evidence="3 4" id="KW-0378">Hydrolase</keyword>
<dbReference type="Pfam" id="PF00135">
    <property type="entry name" value="COesterase"/>
    <property type="match status" value="1"/>
</dbReference>
<dbReference type="PROSITE" id="PS00122">
    <property type="entry name" value="CARBOXYLESTERASE_B_1"/>
    <property type="match status" value="1"/>
</dbReference>
<gene>
    <name evidence="6" type="ORF">FPZ24_10620</name>
</gene>
<dbReference type="PANTHER" id="PTHR43142">
    <property type="entry name" value="CARBOXYLIC ESTER HYDROLASE"/>
    <property type="match status" value="1"/>
</dbReference>
<evidence type="ECO:0000256" key="3">
    <source>
        <dbReference type="ARBA" id="ARBA00022801"/>
    </source>
</evidence>